<feature type="region of interest" description="Disordered" evidence="1">
    <location>
        <begin position="1"/>
        <end position="28"/>
    </location>
</feature>
<comment type="caution">
    <text evidence="2">The sequence shown here is derived from an EMBL/GenBank/DDBJ whole genome shotgun (WGS) entry which is preliminary data.</text>
</comment>
<reference evidence="2" key="1">
    <citation type="submission" date="2020-05" db="EMBL/GenBank/DDBJ databases">
        <title>Phylogenomic resolution of chytrid fungi.</title>
        <authorList>
            <person name="Stajich J.E."/>
            <person name="Amses K."/>
            <person name="Simmons R."/>
            <person name="Seto K."/>
            <person name="Myers J."/>
            <person name="Bonds A."/>
            <person name="Quandt C.A."/>
            <person name="Barry K."/>
            <person name="Liu P."/>
            <person name="Grigoriev I."/>
            <person name="Longcore J.E."/>
            <person name="James T.Y."/>
        </authorList>
    </citation>
    <scope>NUCLEOTIDE SEQUENCE</scope>
    <source>
        <strain evidence="2">JEL0318</strain>
    </source>
</reference>
<evidence type="ECO:0000256" key="1">
    <source>
        <dbReference type="SAM" id="MobiDB-lite"/>
    </source>
</evidence>
<organism evidence="2 3">
    <name type="scientific">Rhizophlyctis rosea</name>
    <dbReference type="NCBI Taxonomy" id="64517"/>
    <lineage>
        <taxon>Eukaryota</taxon>
        <taxon>Fungi</taxon>
        <taxon>Fungi incertae sedis</taxon>
        <taxon>Chytridiomycota</taxon>
        <taxon>Chytridiomycota incertae sedis</taxon>
        <taxon>Chytridiomycetes</taxon>
        <taxon>Rhizophlyctidales</taxon>
        <taxon>Rhizophlyctidaceae</taxon>
        <taxon>Rhizophlyctis</taxon>
    </lineage>
</organism>
<sequence>MVTITTLPKISETAAPGPTSRARGDSFKFDPAGRRLHADFTPLSEPIKTNDEHLYILPNDDEEMGRLHMQHYLIRLLFQSNHSAPVADRLSAHGTK</sequence>
<proteinExistence type="predicted"/>
<dbReference type="AlphaFoldDB" id="A0AAD5SG33"/>
<dbReference type="Proteomes" id="UP001212841">
    <property type="component" value="Unassembled WGS sequence"/>
</dbReference>
<protein>
    <submittedName>
        <fullName evidence="2">Uncharacterized protein</fullName>
    </submittedName>
</protein>
<keyword evidence="3" id="KW-1185">Reference proteome</keyword>
<gene>
    <name evidence="2" type="ORF">HK097_001527</name>
</gene>
<name>A0AAD5SG33_9FUNG</name>
<dbReference type="EMBL" id="JADGJD010000130">
    <property type="protein sequence ID" value="KAJ3054549.1"/>
    <property type="molecule type" value="Genomic_DNA"/>
</dbReference>
<evidence type="ECO:0000313" key="3">
    <source>
        <dbReference type="Proteomes" id="UP001212841"/>
    </source>
</evidence>
<accession>A0AAD5SG33</accession>
<evidence type="ECO:0000313" key="2">
    <source>
        <dbReference type="EMBL" id="KAJ3054549.1"/>
    </source>
</evidence>